<name>A0A0J7KMD5_9FLAO</name>
<dbReference type="InterPro" id="IPR026455">
    <property type="entry name" value="GRASP_w_spasm"/>
</dbReference>
<dbReference type="GO" id="GO:0016874">
    <property type="term" value="F:ligase activity"/>
    <property type="evidence" value="ECO:0007669"/>
    <property type="project" value="UniProtKB-KW"/>
</dbReference>
<dbReference type="SMR" id="A0A0J7KMD5"/>
<dbReference type="SUPFAM" id="SSF56059">
    <property type="entry name" value="Glutathione synthetase ATP-binding domain-like"/>
    <property type="match status" value="1"/>
</dbReference>
<accession>A0A0J7KMD5</accession>
<reference evidence="1 2" key="1">
    <citation type="journal article" date="2013" name="Int. J. Syst. Evol. Microbiol.">
        <title>Chryseobacterium angstadtii sp. nov., isolated from a newt tank.</title>
        <authorList>
            <person name="Kirk K.E."/>
            <person name="Hoffman J.A."/>
            <person name="Smith K.A."/>
            <person name="Strahan B.L."/>
            <person name="Failor K.C."/>
            <person name="Krebs J.E."/>
            <person name="Gale A.N."/>
            <person name="Do T.D."/>
            <person name="Sontag T.C."/>
            <person name="Batties A.M."/>
            <person name="Mistiszyn K."/>
            <person name="Newman J.D."/>
        </authorList>
    </citation>
    <scope>NUCLEOTIDE SEQUENCE [LARGE SCALE GENOMIC DNA]</scope>
    <source>
        <strain evidence="1 2">KM</strain>
    </source>
</reference>
<dbReference type="NCBIfam" id="TIGR04192">
    <property type="entry name" value="GRASP_w_spasm"/>
    <property type="match status" value="1"/>
</dbReference>
<keyword evidence="2" id="KW-1185">Reference proteome</keyword>
<comment type="caution">
    <text evidence="1">The sequence shown here is derived from an EMBL/GenBank/DDBJ whole genome shotgun (WGS) entry which is preliminary data.</text>
</comment>
<dbReference type="RefSeq" id="WP_048508922.1">
    <property type="nucleotide sequence ID" value="NZ_LFND01000009.1"/>
</dbReference>
<evidence type="ECO:0000313" key="2">
    <source>
        <dbReference type="Proteomes" id="UP000036261"/>
    </source>
</evidence>
<gene>
    <name evidence="1" type="ORF">ACM46_22540</name>
</gene>
<dbReference type="OrthoDB" id="583309at2"/>
<dbReference type="PATRIC" id="fig|558151.6.peg.4719"/>
<organism evidence="1 2">
    <name type="scientific">Chryseobacterium angstadtii</name>
    <dbReference type="NCBI Taxonomy" id="558151"/>
    <lineage>
        <taxon>Bacteria</taxon>
        <taxon>Pseudomonadati</taxon>
        <taxon>Bacteroidota</taxon>
        <taxon>Flavobacteriia</taxon>
        <taxon>Flavobacteriales</taxon>
        <taxon>Weeksellaceae</taxon>
        <taxon>Chryseobacterium group</taxon>
        <taxon>Chryseobacterium</taxon>
    </lineage>
</organism>
<dbReference type="Gene3D" id="3.30.470.20">
    <property type="entry name" value="ATP-grasp fold, B domain"/>
    <property type="match status" value="1"/>
</dbReference>
<keyword evidence="1" id="KW-0436">Ligase</keyword>
<evidence type="ECO:0000313" key="1">
    <source>
        <dbReference type="EMBL" id="KMQ58480.1"/>
    </source>
</evidence>
<dbReference type="AlphaFoldDB" id="A0A0J7KMD5"/>
<dbReference type="EMBL" id="LFND01000009">
    <property type="protein sequence ID" value="KMQ58480.1"/>
    <property type="molecule type" value="Genomic_DNA"/>
</dbReference>
<dbReference type="STRING" id="558151.ACM46_22540"/>
<proteinExistence type="predicted"/>
<sequence length="300" mass="35775">MILILSQNNEITTTEVIKYLIQMKKKFLRIHEDEVFEIKTQNKRILLESNRNIFFLDDIKSVWYRRGGLSFKRLKYDNRSIHLNMIETQYWLEDYVRKTLESKRNINKESNSDINKLIVLDKAKDIGFDVPEYFLAENTDDVEIEKTIIKTLNGNVMLNEIKKNFGGFMYTSVIKGHENGNFFITFFQEKIEKDFEVRTFYLNGHCWSMAIFSQNDTQTKVDFRKYNEIKPNRNVSYHLPLYLEQKINLLMQSFDLNSGSLDFIKKGDKFYFLEINPIGQFMGMSNTCNYFLEQKIAEYL</sequence>
<dbReference type="Proteomes" id="UP000036261">
    <property type="component" value="Unassembled WGS sequence"/>
</dbReference>
<protein>
    <submittedName>
        <fullName evidence="1">Alpha-L-glutamate ligase</fullName>
    </submittedName>
</protein>